<dbReference type="CDD" id="cd01736">
    <property type="entry name" value="LSm14_N"/>
    <property type="match status" value="1"/>
</dbReference>
<dbReference type="Pfam" id="PF12701">
    <property type="entry name" value="LSM14"/>
    <property type="match status" value="1"/>
</dbReference>
<evidence type="ECO:0000256" key="1">
    <source>
        <dbReference type="PROSITE-ProRule" id="PRU00846"/>
    </source>
</evidence>
<evidence type="ECO:0000313" key="6">
    <source>
        <dbReference type="EMBL" id="SAM03380.1"/>
    </source>
</evidence>
<dbReference type="AlphaFoldDB" id="A0A163L186"/>
<dbReference type="PROSITE" id="PS51513">
    <property type="entry name" value="FFD"/>
    <property type="match status" value="1"/>
</dbReference>
<dbReference type="SMART" id="SM01271">
    <property type="entry name" value="LSM14"/>
    <property type="match status" value="1"/>
</dbReference>
<feature type="domain" description="FFD box profile" evidence="4">
    <location>
        <begin position="296"/>
        <end position="312"/>
    </location>
</feature>
<dbReference type="Proteomes" id="UP000078561">
    <property type="component" value="Unassembled WGS sequence"/>
</dbReference>
<dbReference type="GO" id="GO:0000932">
    <property type="term" value="C:P-body"/>
    <property type="evidence" value="ECO:0007669"/>
    <property type="project" value="TreeGrafter"/>
</dbReference>
<dbReference type="GO" id="GO:0033962">
    <property type="term" value="P:P-body assembly"/>
    <property type="evidence" value="ECO:0007669"/>
    <property type="project" value="TreeGrafter"/>
</dbReference>
<feature type="region of interest" description="Disordered" evidence="2">
    <location>
        <begin position="310"/>
        <end position="329"/>
    </location>
</feature>
<dbReference type="InterPro" id="IPR047575">
    <property type="entry name" value="Sm"/>
</dbReference>
<reference evidence="6" key="1">
    <citation type="submission" date="2016-04" db="EMBL/GenBank/DDBJ databases">
        <authorList>
            <person name="Evans L.H."/>
            <person name="Alamgir A."/>
            <person name="Owens N."/>
            <person name="Weber N.D."/>
            <person name="Virtaneva K."/>
            <person name="Barbian K."/>
            <person name="Babar A."/>
            <person name="Rosenke K."/>
        </authorList>
    </citation>
    <scope>NUCLEOTIDE SEQUENCE [LARGE SCALE GENOMIC DNA]</scope>
    <source>
        <strain evidence="6">CBS 101.48</strain>
    </source>
</reference>
<evidence type="ECO:0000313" key="7">
    <source>
        <dbReference type="Proteomes" id="UP000078561"/>
    </source>
</evidence>
<dbReference type="GO" id="GO:0034063">
    <property type="term" value="P:stress granule assembly"/>
    <property type="evidence" value="ECO:0007669"/>
    <property type="project" value="TreeGrafter"/>
</dbReference>
<accession>A0A163L186</accession>
<evidence type="ECO:0000259" key="5">
    <source>
        <dbReference type="PROSITE" id="PS52002"/>
    </source>
</evidence>
<gene>
    <name evidence="6" type="primary">ABSGL_09200.1 scaffold 10691</name>
</gene>
<feature type="short sequence motif" description="FFD box" evidence="1">
    <location>
        <begin position="296"/>
        <end position="312"/>
    </location>
</feature>
<dbReference type="Gene3D" id="2.30.30.100">
    <property type="match status" value="1"/>
</dbReference>
<dbReference type="PANTHER" id="PTHR13586">
    <property type="entry name" value="SCD6 PROTEIN-RELATED"/>
    <property type="match status" value="1"/>
</dbReference>
<dbReference type="InterPro" id="IPR010920">
    <property type="entry name" value="LSM_dom_sf"/>
</dbReference>
<dbReference type="SUPFAM" id="SSF50182">
    <property type="entry name" value="Sm-like ribonucleoproteins"/>
    <property type="match status" value="1"/>
</dbReference>
<feature type="compositionally biased region" description="Basic and acidic residues" evidence="2">
    <location>
        <begin position="236"/>
        <end position="247"/>
    </location>
</feature>
<dbReference type="PANTHER" id="PTHR13586:SF0">
    <property type="entry name" value="TRAILER HITCH, ISOFORM H"/>
    <property type="match status" value="1"/>
</dbReference>
<name>A0A163L186_ABSGL</name>
<dbReference type="InParanoid" id="A0A163L186"/>
<dbReference type="STRING" id="4829.A0A163L186"/>
<dbReference type="PROSITE" id="PS51512">
    <property type="entry name" value="DFDF"/>
    <property type="match status" value="1"/>
</dbReference>
<dbReference type="InterPro" id="IPR025762">
    <property type="entry name" value="DFDF"/>
</dbReference>
<dbReference type="GO" id="GO:0003729">
    <property type="term" value="F:mRNA binding"/>
    <property type="evidence" value="ECO:0007669"/>
    <property type="project" value="TreeGrafter"/>
</dbReference>
<feature type="domain" description="Sm" evidence="5">
    <location>
        <begin position="1"/>
        <end position="73"/>
    </location>
</feature>
<proteinExistence type="predicted"/>
<evidence type="ECO:0008006" key="8">
    <source>
        <dbReference type="Google" id="ProtNLM"/>
    </source>
</evidence>
<keyword evidence="7" id="KW-1185">Reference proteome</keyword>
<feature type="domain" description="DFDF" evidence="3">
    <location>
        <begin position="260"/>
        <end position="296"/>
    </location>
</feature>
<dbReference type="PROSITE" id="PS52002">
    <property type="entry name" value="SM"/>
    <property type="match status" value="1"/>
</dbReference>
<evidence type="ECO:0000259" key="4">
    <source>
        <dbReference type="PROSITE" id="PS51513"/>
    </source>
</evidence>
<dbReference type="InterPro" id="IPR025761">
    <property type="entry name" value="FFD_box"/>
</dbReference>
<feature type="compositionally biased region" description="Basic residues" evidence="2">
    <location>
        <begin position="348"/>
        <end position="364"/>
    </location>
</feature>
<dbReference type="InterPro" id="IPR025609">
    <property type="entry name" value="Lsm14-like_N"/>
</dbReference>
<feature type="region of interest" description="Disordered" evidence="2">
    <location>
        <begin position="141"/>
        <end position="271"/>
    </location>
</feature>
<dbReference type="SMART" id="SM01199">
    <property type="entry name" value="FDF"/>
    <property type="match status" value="1"/>
</dbReference>
<dbReference type="OrthoDB" id="21539at2759"/>
<evidence type="ECO:0000259" key="3">
    <source>
        <dbReference type="PROSITE" id="PS51512"/>
    </source>
</evidence>
<sequence length="374" mass="41257">MKLISKSDIRYVGILQNVDTQSSSLVLGQVQSFGTEGRRGGHIQDEIPPSPSIFQYIVFRGADVKDLQVFEAPPMPTTSDSMSHFVPFAPPVPLPYSYNNYPMPAISPPYGPPMTYPYPSADAYFPPPLPLNTVALTTQKPQVPDDVDPETTISSETLVPDSYTETPPPRFISDGNKHLMISKPDTKDSPIPLSRMIPDTSADASNTTEIDGLSTLRSPPNEMEPPGKTMTSTIDDTTHRLSSDLHANKGSLRSKSKAKSTKATPPTTLQDFDFASSNAKFNKANEETSVGLTGDAFYDKEKSFFDNISCDAKSDPIGRSRGGHRRNHHLDEKQLNLETFGQASVRQGGRKQGRRRNNHRKKRGSDRLDLDTLY</sequence>
<feature type="compositionally biased region" description="Basic and acidic residues" evidence="2">
    <location>
        <begin position="365"/>
        <end position="374"/>
    </location>
</feature>
<feature type="region of interest" description="Disordered" evidence="2">
    <location>
        <begin position="342"/>
        <end position="374"/>
    </location>
</feature>
<dbReference type="EMBL" id="LT554082">
    <property type="protein sequence ID" value="SAM03380.1"/>
    <property type="molecule type" value="Genomic_DNA"/>
</dbReference>
<dbReference type="InterPro" id="IPR019050">
    <property type="entry name" value="FDF_dom"/>
</dbReference>
<evidence type="ECO:0000256" key="2">
    <source>
        <dbReference type="SAM" id="MobiDB-lite"/>
    </source>
</evidence>
<organism evidence="6">
    <name type="scientific">Absidia glauca</name>
    <name type="common">Pin mould</name>
    <dbReference type="NCBI Taxonomy" id="4829"/>
    <lineage>
        <taxon>Eukaryota</taxon>
        <taxon>Fungi</taxon>
        <taxon>Fungi incertae sedis</taxon>
        <taxon>Mucoromycota</taxon>
        <taxon>Mucoromycotina</taxon>
        <taxon>Mucoromycetes</taxon>
        <taxon>Mucorales</taxon>
        <taxon>Cunninghamellaceae</taxon>
        <taxon>Absidia</taxon>
    </lineage>
</organism>
<protein>
    <recommendedName>
        <fullName evidence="8">DFDF domain-containing protein</fullName>
    </recommendedName>
</protein>